<organism evidence="1 2">
    <name type="scientific">Candidatus Protoclostridium stercorigallinarum</name>
    <dbReference type="NCBI Taxonomy" id="2838741"/>
    <lineage>
        <taxon>Bacteria</taxon>
        <taxon>Bacillati</taxon>
        <taxon>Bacillota</taxon>
        <taxon>Clostridia</taxon>
        <taxon>Candidatus Protoclostridium</taxon>
    </lineage>
</organism>
<dbReference type="Proteomes" id="UP000823990">
    <property type="component" value="Unassembled WGS sequence"/>
</dbReference>
<gene>
    <name evidence="1" type="ORF">H9892_06730</name>
</gene>
<evidence type="ECO:0000313" key="1">
    <source>
        <dbReference type="EMBL" id="HIW03018.1"/>
    </source>
</evidence>
<proteinExistence type="predicted"/>
<name>A0A9D1TRQ4_9FIRM</name>
<dbReference type="Pfam" id="PF18937">
    <property type="entry name" value="DUF5685"/>
    <property type="match status" value="1"/>
</dbReference>
<reference evidence="1" key="2">
    <citation type="submission" date="2021-04" db="EMBL/GenBank/DDBJ databases">
        <authorList>
            <person name="Gilroy R."/>
        </authorList>
    </citation>
    <scope>NUCLEOTIDE SEQUENCE</scope>
    <source>
        <strain evidence="1">12435</strain>
    </source>
</reference>
<evidence type="ECO:0000313" key="2">
    <source>
        <dbReference type="Proteomes" id="UP000823990"/>
    </source>
</evidence>
<sequence>MFGYVLPDCEKLSVRDYTLYRSLYCGICMATKARYGNLPRFTVNYDITTFALLALEAEEPKLEFGMCRCIGDPRKKPYVKVCAFTERMADLNILLCAHKAKDDLIDSGKKTSLAMRLLKKPYEKAKAALPEIDAVMERRYAALREAETAGETSLDRACDHFASLLADTFALMCLGGRDECYSAAMRKLCYNVGKFVYLADALDDLDEDYKAKRYNPVLAFAPGYMGDRREYFAEHGDALRFAVSSTINRAIESSNALVFTQANDLVRNIVYEGMRKKAEELFSSERKLGSPRVYIPKRTAKEFRKAMKAEKKGK</sequence>
<reference evidence="1" key="1">
    <citation type="journal article" date="2021" name="PeerJ">
        <title>Extensive microbial diversity within the chicken gut microbiome revealed by metagenomics and culture.</title>
        <authorList>
            <person name="Gilroy R."/>
            <person name="Ravi A."/>
            <person name="Getino M."/>
            <person name="Pursley I."/>
            <person name="Horton D.L."/>
            <person name="Alikhan N.F."/>
            <person name="Baker D."/>
            <person name="Gharbi K."/>
            <person name="Hall N."/>
            <person name="Watson M."/>
            <person name="Adriaenssens E.M."/>
            <person name="Foster-Nyarko E."/>
            <person name="Jarju S."/>
            <person name="Secka A."/>
            <person name="Antonio M."/>
            <person name="Oren A."/>
            <person name="Chaudhuri R.R."/>
            <person name="La Ragione R."/>
            <person name="Hildebrand F."/>
            <person name="Pallen M.J."/>
        </authorList>
    </citation>
    <scope>NUCLEOTIDE SEQUENCE</scope>
    <source>
        <strain evidence="1">12435</strain>
    </source>
</reference>
<dbReference type="AlphaFoldDB" id="A0A9D1TRQ4"/>
<protein>
    <submittedName>
        <fullName evidence="1">Uncharacterized protein</fullName>
    </submittedName>
</protein>
<accession>A0A9D1TRQ4</accession>
<dbReference type="EMBL" id="DXHS01000114">
    <property type="protein sequence ID" value="HIW03018.1"/>
    <property type="molecule type" value="Genomic_DNA"/>
</dbReference>
<comment type="caution">
    <text evidence="1">The sequence shown here is derived from an EMBL/GenBank/DDBJ whole genome shotgun (WGS) entry which is preliminary data.</text>
</comment>
<dbReference type="InterPro" id="IPR043740">
    <property type="entry name" value="DUF5685"/>
</dbReference>